<reference evidence="1" key="2">
    <citation type="journal article" date="2015" name="Fish Shellfish Immunol.">
        <title>Early steps in the European eel (Anguilla anguilla)-Vibrio vulnificus interaction in the gills: Role of the RtxA13 toxin.</title>
        <authorList>
            <person name="Callol A."/>
            <person name="Pajuelo D."/>
            <person name="Ebbesson L."/>
            <person name="Teles M."/>
            <person name="MacKenzie S."/>
            <person name="Amaro C."/>
        </authorList>
    </citation>
    <scope>NUCLEOTIDE SEQUENCE</scope>
</reference>
<accession>A0A0E9PG57</accession>
<organism evidence="1">
    <name type="scientific">Anguilla anguilla</name>
    <name type="common">European freshwater eel</name>
    <name type="synonym">Muraena anguilla</name>
    <dbReference type="NCBI Taxonomy" id="7936"/>
    <lineage>
        <taxon>Eukaryota</taxon>
        <taxon>Metazoa</taxon>
        <taxon>Chordata</taxon>
        <taxon>Craniata</taxon>
        <taxon>Vertebrata</taxon>
        <taxon>Euteleostomi</taxon>
        <taxon>Actinopterygii</taxon>
        <taxon>Neopterygii</taxon>
        <taxon>Teleostei</taxon>
        <taxon>Anguilliformes</taxon>
        <taxon>Anguillidae</taxon>
        <taxon>Anguilla</taxon>
    </lineage>
</organism>
<proteinExistence type="predicted"/>
<reference evidence="1" key="1">
    <citation type="submission" date="2014-11" db="EMBL/GenBank/DDBJ databases">
        <authorList>
            <person name="Amaro Gonzalez C."/>
        </authorList>
    </citation>
    <scope>NUCLEOTIDE SEQUENCE</scope>
</reference>
<protein>
    <submittedName>
        <fullName evidence="1">Uncharacterized protein</fullName>
    </submittedName>
</protein>
<name>A0A0E9PG57_ANGAN</name>
<evidence type="ECO:0000313" key="1">
    <source>
        <dbReference type="EMBL" id="JAH02818.1"/>
    </source>
</evidence>
<dbReference type="AlphaFoldDB" id="A0A0E9PG57"/>
<sequence>MIGGTTYVSSCYEKHLNNFSSGLLVCFCVLCCYSTRIDSAEGFIASQKGDAHCILRQCQHSSSRDDYGNCHRNT</sequence>
<dbReference type="EMBL" id="GBXM01105759">
    <property type="protein sequence ID" value="JAH02818.1"/>
    <property type="molecule type" value="Transcribed_RNA"/>
</dbReference>